<reference evidence="2" key="1">
    <citation type="submission" date="2023-10" db="EMBL/GenBank/DDBJ databases">
        <authorList>
            <person name="Chen Y."/>
            <person name="Shah S."/>
            <person name="Dougan E. K."/>
            <person name="Thang M."/>
            <person name="Chan C."/>
        </authorList>
    </citation>
    <scope>NUCLEOTIDE SEQUENCE [LARGE SCALE GENOMIC DNA]</scope>
</reference>
<evidence type="ECO:0008006" key="4">
    <source>
        <dbReference type="Google" id="ProtNLM"/>
    </source>
</evidence>
<organism evidence="2 3">
    <name type="scientific">Prorocentrum cordatum</name>
    <dbReference type="NCBI Taxonomy" id="2364126"/>
    <lineage>
        <taxon>Eukaryota</taxon>
        <taxon>Sar</taxon>
        <taxon>Alveolata</taxon>
        <taxon>Dinophyceae</taxon>
        <taxon>Prorocentrales</taxon>
        <taxon>Prorocentraceae</taxon>
        <taxon>Prorocentrum</taxon>
    </lineage>
</organism>
<dbReference type="Gene3D" id="3.60.130.30">
    <property type="match status" value="1"/>
</dbReference>
<dbReference type="EMBL" id="CAUYUJ010003201">
    <property type="protein sequence ID" value="CAK0804261.1"/>
    <property type="molecule type" value="Genomic_DNA"/>
</dbReference>
<feature type="region of interest" description="Disordered" evidence="1">
    <location>
        <begin position="1"/>
        <end position="35"/>
    </location>
</feature>
<accession>A0ABN9QEA4</accession>
<proteinExistence type="predicted"/>
<feature type="region of interest" description="Disordered" evidence="1">
    <location>
        <begin position="361"/>
        <end position="432"/>
    </location>
</feature>
<gene>
    <name evidence="2" type="ORF">PCOR1329_LOCUS11129</name>
</gene>
<sequence length="432" mass="48753">MTSAEWKELQKGMKEKWPQPKYITDNPEPERSHTSYRDETYELITRWMSETKIEYRPHAKAPGTKSHVRYEKYAMAKTVGEALELGSWPADWCWDYERGFIKVLGPVRTDPIDPVNCFDTTALTDVDRCIYRWSVKELAKKCGLSLQDLRDNTNTGESAIMRAHRLVSQRTAKAALLAAKKDGRCITDGELLKTLQEWGFARNPNRNNVMPDGRDWVWSDTLGLMRDRTGDIHLTKATTNYPEVTEIINKWLTDRLPAEAKGFKFTSLNLNKNYAARMHRDGNNFGPSMIAAFGGFQGGELNYWCEDNKEEGLDQLEGRPKESLKLGQGLALFNGNSAHSVEKFEGERYSVVYFTAGCHAKAPPEDRGSPPSGSSGCPTPRQTRSSSRSCGARADIPSRDAAPEPPAFRYWPRAALGQEMPPSSRRSSRTRS</sequence>
<feature type="compositionally biased region" description="Low complexity" evidence="1">
    <location>
        <begin position="369"/>
        <end position="389"/>
    </location>
</feature>
<evidence type="ECO:0000313" key="2">
    <source>
        <dbReference type="EMBL" id="CAK0804261.1"/>
    </source>
</evidence>
<name>A0ABN9QEA4_9DINO</name>
<feature type="compositionally biased region" description="Basic and acidic residues" evidence="1">
    <location>
        <begin position="1"/>
        <end position="18"/>
    </location>
</feature>
<evidence type="ECO:0000313" key="3">
    <source>
        <dbReference type="Proteomes" id="UP001189429"/>
    </source>
</evidence>
<comment type="caution">
    <text evidence="2">The sequence shown here is derived from an EMBL/GenBank/DDBJ whole genome shotgun (WGS) entry which is preliminary data.</text>
</comment>
<protein>
    <recommendedName>
        <fullName evidence="4">Fe2OG dioxygenase domain-containing protein</fullName>
    </recommendedName>
</protein>
<evidence type="ECO:0000256" key="1">
    <source>
        <dbReference type="SAM" id="MobiDB-lite"/>
    </source>
</evidence>
<keyword evidence="3" id="KW-1185">Reference proteome</keyword>
<dbReference type="Proteomes" id="UP001189429">
    <property type="component" value="Unassembled WGS sequence"/>
</dbReference>